<keyword evidence="4" id="KW-1133">Transmembrane helix</keyword>
<dbReference type="Proteomes" id="UP000008955">
    <property type="component" value="Chromosome"/>
</dbReference>
<evidence type="ECO:0000256" key="1">
    <source>
        <dbReference type="ARBA" id="ARBA00010199"/>
    </source>
</evidence>
<dbReference type="PATRIC" id="fig|657314.3.peg.1800"/>
<sequence length="85" mass="9194">MIPLVFLAVSAILNIGLDLLFVAVLPWGIRGAAFATVIAQHVSGIGITLYVLLKCRDLLPSRKDVKFNRQILGEIGNLSSMTCVQ</sequence>
<dbReference type="GO" id="GO:0005886">
    <property type="term" value="C:plasma membrane"/>
    <property type="evidence" value="ECO:0007669"/>
    <property type="project" value="TreeGrafter"/>
</dbReference>
<reference evidence="5 6" key="1">
    <citation type="submission" date="2010-03" db="EMBL/GenBank/DDBJ databases">
        <title>The genome sequence of Ruminococcus obeum A2-162.</title>
        <authorList>
            <consortium name="metaHIT consortium -- http://www.metahit.eu/"/>
            <person name="Pajon A."/>
            <person name="Turner K."/>
            <person name="Parkhill J."/>
            <person name="Duncan S."/>
            <person name="Flint H."/>
        </authorList>
    </citation>
    <scope>NUCLEOTIDE SEQUENCE [LARGE SCALE GENOMIC DNA]</scope>
    <source>
        <strain evidence="5 6">A2-162</strain>
    </source>
</reference>
<evidence type="ECO:0000313" key="5">
    <source>
        <dbReference type="EMBL" id="CBL23322.1"/>
    </source>
</evidence>
<reference evidence="5 6" key="2">
    <citation type="submission" date="2010-03" db="EMBL/GenBank/DDBJ databases">
        <authorList>
            <person name="Pajon A."/>
        </authorList>
    </citation>
    <scope>NUCLEOTIDE SEQUENCE [LARGE SCALE GENOMIC DNA]</scope>
    <source>
        <strain evidence="5 6">A2-162</strain>
    </source>
</reference>
<accession>D4LRB4</accession>
<dbReference type="PANTHER" id="PTHR43298:SF2">
    <property type="entry name" value="FMN_FAD EXPORTER YEEO-RELATED"/>
    <property type="match status" value="1"/>
</dbReference>
<keyword evidence="4" id="KW-0812">Transmembrane</keyword>
<dbReference type="KEGG" id="rob:CK5_19370"/>
<dbReference type="AlphaFoldDB" id="D4LRB4"/>
<feature type="transmembrane region" description="Helical" evidence="4">
    <location>
        <begin position="5"/>
        <end position="27"/>
    </location>
</feature>
<proteinExistence type="inferred from homology"/>
<evidence type="ECO:0000256" key="3">
    <source>
        <dbReference type="ARBA" id="ARBA00031636"/>
    </source>
</evidence>
<keyword evidence="6" id="KW-1185">Reference proteome</keyword>
<name>D4LRB4_9FIRM</name>
<keyword evidence="4" id="KW-0472">Membrane</keyword>
<evidence type="ECO:0000313" key="6">
    <source>
        <dbReference type="Proteomes" id="UP000008955"/>
    </source>
</evidence>
<dbReference type="HOGENOM" id="CLU_2506111_0_0_9"/>
<feature type="transmembrane region" description="Helical" evidence="4">
    <location>
        <begin position="33"/>
        <end position="53"/>
    </location>
</feature>
<evidence type="ECO:0000256" key="2">
    <source>
        <dbReference type="ARBA" id="ARBA00022448"/>
    </source>
</evidence>
<dbReference type="EMBL" id="FP929054">
    <property type="protein sequence ID" value="CBL23322.1"/>
    <property type="molecule type" value="Genomic_DNA"/>
</dbReference>
<dbReference type="InterPro" id="IPR050222">
    <property type="entry name" value="MATE_MdtK"/>
</dbReference>
<dbReference type="PANTHER" id="PTHR43298">
    <property type="entry name" value="MULTIDRUG RESISTANCE PROTEIN NORM-RELATED"/>
    <property type="match status" value="1"/>
</dbReference>
<gene>
    <name evidence="5" type="ORF">CK5_19370</name>
</gene>
<organism evidence="5 6">
    <name type="scientific">Blautia obeum A2-162</name>
    <dbReference type="NCBI Taxonomy" id="657314"/>
    <lineage>
        <taxon>Bacteria</taxon>
        <taxon>Bacillati</taxon>
        <taxon>Bacillota</taxon>
        <taxon>Clostridia</taxon>
        <taxon>Lachnospirales</taxon>
        <taxon>Lachnospiraceae</taxon>
        <taxon>Blautia</taxon>
    </lineage>
</organism>
<comment type="similarity">
    <text evidence="1">Belongs to the multi antimicrobial extrusion (MATE) (TC 2.A.66.1) family.</text>
</comment>
<keyword evidence="2" id="KW-0813">Transport</keyword>
<protein>
    <recommendedName>
        <fullName evidence="3">Multidrug-efflux transporter</fullName>
    </recommendedName>
</protein>
<evidence type="ECO:0000256" key="4">
    <source>
        <dbReference type="SAM" id="Phobius"/>
    </source>
</evidence>